<reference evidence="2" key="1">
    <citation type="submission" date="2021-01" db="EMBL/GenBank/DDBJ databases">
        <authorList>
            <person name="Li R."/>
            <person name="Bekaert M."/>
        </authorList>
    </citation>
    <scope>NUCLEOTIDE SEQUENCE</scope>
    <source>
        <strain evidence="2">Farmed</strain>
    </source>
</reference>
<evidence type="ECO:0000256" key="1">
    <source>
        <dbReference type="SAM" id="Phobius"/>
    </source>
</evidence>
<feature type="transmembrane region" description="Helical" evidence="1">
    <location>
        <begin position="98"/>
        <end position="117"/>
    </location>
</feature>
<protein>
    <submittedName>
        <fullName evidence="2">Uncharacterized protein</fullName>
    </submittedName>
</protein>
<keyword evidence="1" id="KW-0812">Transmembrane</keyword>
<organism evidence="2 3">
    <name type="scientific">Acanthosepion pharaonis</name>
    <name type="common">Pharaoh cuttlefish</name>
    <name type="synonym">Sepia pharaonis</name>
    <dbReference type="NCBI Taxonomy" id="158019"/>
    <lineage>
        <taxon>Eukaryota</taxon>
        <taxon>Metazoa</taxon>
        <taxon>Spiralia</taxon>
        <taxon>Lophotrochozoa</taxon>
        <taxon>Mollusca</taxon>
        <taxon>Cephalopoda</taxon>
        <taxon>Coleoidea</taxon>
        <taxon>Decapodiformes</taxon>
        <taxon>Sepiida</taxon>
        <taxon>Sepiina</taxon>
        <taxon>Sepiidae</taxon>
        <taxon>Acanthosepion</taxon>
    </lineage>
</organism>
<name>A0A812EA62_ACAPH</name>
<evidence type="ECO:0000313" key="3">
    <source>
        <dbReference type="Proteomes" id="UP000597762"/>
    </source>
</evidence>
<keyword evidence="1" id="KW-1133">Transmembrane helix</keyword>
<accession>A0A812EA62</accession>
<keyword evidence="1" id="KW-0472">Membrane</keyword>
<feature type="transmembrane region" description="Helical" evidence="1">
    <location>
        <begin position="56"/>
        <end position="78"/>
    </location>
</feature>
<dbReference type="AlphaFoldDB" id="A0A812EA62"/>
<proteinExistence type="predicted"/>
<feature type="transmembrane region" description="Helical" evidence="1">
    <location>
        <begin position="129"/>
        <end position="155"/>
    </location>
</feature>
<keyword evidence="3" id="KW-1185">Reference proteome</keyword>
<evidence type="ECO:0000313" key="2">
    <source>
        <dbReference type="EMBL" id="CAE1319266.1"/>
    </source>
</evidence>
<sequence length="164" mass="19261">MLFFLIHSFSNHSLLFPNFTNSFDVHFSLLPFFLSFSPLSQLAPHFSFSFQPSFSFLLSLLILFLFNVFFFIFVVLTIEFLFNLSLLLHFHLLSLFPPVFFIYSALSFSLNSIFIFSSPSHSFFFLNSYFLFPFFFSFFSLSSITLHLLFTLLSLTHINFSFLS</sequence>
<dbReference type="Proteomes" id="UP000597762">
    <property type="component" value="Unassembled WGS sequence"/>
</dbReference>
<dbReference type="EMBL" id="CAHIKZ030005099">
    <property type="protein sequence ID" value="CAE1319266.1"/>
    <property type="molecule type" value="Genomic_DNA"/>
</dbReference>
<comment type="caution">
    <text evidence="2">The sequence shown here is derived from an EMBL/GenBank/DDBJ whole genome shotgun (WGS) entry which is preliminary data.</text>
</comment>
<gene>
    <name evidence="2" type="ORF">SPHA_69694</name>
</gene>
<feature type="transmembrane region" description="Helical" evidence="1">
    <location>
        <begin position="25"/>
        <end position="44"/>
    </location>
</feature>